<dbReference type="InterPro" id="IPR036477">
    <property type="entry name" value="Formyl_transf_N_sf"/>
</dbReference>
<dbReference type="EMBL" id="UPSH01000002">
    <property type="protein sequence ID" value="VBB19070.1"/>
    <property type="molecule type" value="Genomic_DNA"/>
</dbReference>
<sequence length="308" mass="34900">MRIILIGDDQCIINFFVKLKSTHDVVAIISTKQHVLDTLKKFKRNIRTYLLEEKTTLNQKLKLEKSMLPGLPNCDLMITAVCQYILPNWLISVPRYGSLNTHFSLLPKYRGGSPITNVLINGEKETGVTFHFMTEEFDKGDIVEQITMEITTKDNEETILDRSREIAKNAVASVVDKVVKINNGTATALKQTDMKIEPSYCTKKLNVIDWTKPTAYIDKVVSMTRVLSLNYFVYQDKKYHILAHDVQLDTDVRADNDNSKNSECIVPGTITNVVPGTVIEDGGRFKIKTGDGYIIAKRCKVLPKIQRN</sequence>
<dbReference type="PANTHER" id="PTHR11138">
    <property type="entry name" value="METHIONYL-TRNA FORMYLTRANSFERASE"/>
    <property type="match status" value="1"/>
</dbReference>
<evidence type="ECO:0000259" key="1">
    <source>
        <dbReference type="Pfam" id="PF00551"/>
    </source>
</evidence>
<dbReference type="InterPro" id="IPR002376">
    <property type="entry name" value="Formyl_transf_N"/>
</dbReference>
<dbReference type="SUPFAM" id="SSF53328">
    <property type="entry name" value="Formyltransferase"/>
    <property type="match status" value="1"/>
</dbReference>
<dbReference type="Pfam" id="PF00551">
    <property type="entry name" value="Formyl_trans_N"/>
    <property type="match status" value="1"/>
</dbReference>
<dbReference type="Gene3D" id="3.40.50.12230">
    <property type="match status" value="1"/>
</dbReference>
<protein>
    <submittedName>
        <fullName evidence="2">Methionyl-tRNA formyltransferase</fullName>
    </submittedName>
</protein>
<keyword evidence="2" id="KW-0808">Transferase</keyword>
<accession>A0A5K0UBN6</accession>
<gene>
    <name evidence="2" type="ORF">YASMINEVIRUS_1602</name>
</gene>
<dbReference type="Proteomes" id="UP000594342">
    <property type="component" value="Unassembled WGS sequence"/>
</dbReference>
<keyword evidence="3" id="KW-1185">Reference proteome</keyword>
<name>A0A5K0UBN6_9VIRU</name>
<feature type="domain" description="Formyl transferase N-terminal" evidence="1">
    <location>
        <begin position="13"/>
        <end position="174"/>
    </location>
</feature>
<comment type="caution">
    <text evidence="2">The sequence shown here is derived from an EMBL/GenBank/DDBJ whole genome shotgun (WGS) entry which is preliminary data.</text>
</comment>
<proteinExistence type="predicted"/>
<evidence type="ECO:0000313" key="3">
    <source>
        <dbReference type="Proteomes" id="UP000594342"/>
    </source>
</evidence>
<reference evidence="2 3" key="1">
    <citation type="submission" date="2018-10" db="EMBL/GenBank/DDBJ databases">
        <authorList>
            <consortium name="IHU Genomes"/>
        </authorList>
    </citation>
    <scope>NUCLEOTIDE SEQUENCE [LARGE SCALE GENOMIC DNA]</scope>
    <source>
        <strain evidence="2 3">A1</strain>
    </source>
</reference>
<dbReference type="PANTHER" id="PTHR11138:SF5">
    <property type="entry name" value="METHIONYL-TRNA FORMYLTRANSFERASE, MITOCHONDRIAL"/>
    <property type="match status" value="1"/>
</dbReference>
<dbReference type="CDD" id="cd08369">
    <property type="entry name" value="FMT_core"/>
    <property type="match status" value="1"/>
</dbReference>
<organism evidence="2 3">
    <name type="scientific">Yasminevirus sp. GU-2018</name>
    <dbReference type="NCBI Taxonomy" id="2420051"/>
    <lineage>
        <taxon>Viruses</taxon>
        <taxon>Varidnaviria</taxon>
        <taxon>Bamfordvirae</taxon>
        <taxon>Nucleocytoviricota</taxon>
        <taxon>Megaviricetes</taxon>
        <taxon>Imitervirales</taxon>
        <taxon>Mimiviridae</taxon>
        <taxon>Klosneuvirinae</taxon>
        <taxon>Yasminevirus</taxon>
        <taxon>Yasminevirus saudimassiliense</taxon>
    </lineage>
</organism>
<dbReference type="GO" id="GO:0071951">
    <property type="term" value="P:conversion of methionyl-tRNA to N-formyl-methionyl-tRNA"/>
    <property type="evidence" value="ECO:0007669"/>
    <property type="project" value="TreeGrafter"/>
</dbReference>
<evidence type="ECO:0000313" key="2">
    <source>
        <dbReference type="EMBL" id="VBB19070.1"/>
    </source>
</evidence>
<dbReference type="GO" id="GO:0016740">
    <property type="term" value="F:transferase activity"/>
    <property type="evidence" value="ECO:0007669"/>
    <property type="project" value="UniProtKB-KW"/>
</dbReference>